<name>A0ABT9WSX6_9BACI</name>
<evidence type="ECO:0000313" key="3">
    <source>
        <dbReference type="Proteomes" id="UP001223586"/>
    </source>
</evidence>
<evidence type="ECO:0000256" key="1">
    <source>
        <dbReference type="SAM" id="MobiDB-lite"/>
    </source>
</evidence>
<evidence type="ECO:0008006" key="4">
    <source>
        <dbReference type="Google" id="ProtNLM"/>
    </source>
</evidence>
<keyword evidence="3" id="KW-1185">Reference proteome</keyword>
<reference evidence="2 3" key="1">
    <citation type="submission" date="2023-07" db="EMBL/GenBank/DDBJ databases">
        <title>Genomic Encyclopedia of Type Strains, Phase IV (KMG-IV): sequencing the most valuable type-strain genomes for metagenomic binning, comparative biology and taxonomic classification.</title>
        <authorList>
            <person name="Goeker M."/>
        </authorList>
    </citation>
    <scope>NUCLEOTIDE SEQUENCE [LARGE SCALE GENOMIC DNA]</scope>
    <source>
        <strain evidence="2 3">DSM 23837</strain>
    </source>
</reference>
<dbReference type="Proteomes" id="UP001223586">
    <property type="component" value="Unassembled WGS sequence"/>
</dbReference>
<sequence length="708" mass="81164">MPYIDSTPKDYPIVFEEDNFHDVFGNMLIDNGWTYARKFYKAAVDTRAYYKLTDRVNYAVAKHTIYRNADGQLLGIAEVGQFPLYYRKNDIIRRPYDDQDPNDENYQMSPTWDEWIKQRFASTRTKTHVYFYMLEKLPNEALAPEGGVVSITTMPGMSGTSFQLERDRDREDWYRYWYGYYYYYYRHHYEIFETDNPDMEFDGKILSASPFHMLRSVLDVEVLGTKWSEEYKEVNITHTEPRAMQSPIVKTTLRAEFLEHKDHPIWHTNWWSDSEVNIKGHVDSTSFFLVLQADNAPAWENNLIPTIPLYFGKVKSMDGKSDNGYALFAGTIPPSKRKDTTRWESTYNASKIYAGTTTFLVADGDNLPAPPALLTIGGNEIVKLVEKEGNLITVEREQQGTEASSSNSRGTTIARLSTNNREVNNEKVVSLFDFDDPGATVGETIFPLLKLYPHHASNGVDSVMVSRSRFGARYQAHYLSWGAPPNQLPPVRMTEEGKKYPRAYESMENTKNYKYQFNSSRYSNKVHSSRIFVIHPEEGVRGYLDKSIGFNAQSLNTSNLRVRKQDCPTPVYEMYKYQSLGAVSPLTKKPATTFRPIGLGIYSDDFDPNKEPYDPENDTTPPGDVTITKVVCPFTQTIDVEWELPDDEDLKHVNLYVDDELYAKGITRTNFYRITGLTIGFTPKIKLTTVDMADNESSGVIAEAVTVI</sequence>
<proteinExistence type="predicted"/>
<organism evidence="2 3">
    <name type="scientific">Bacillus chungangensis</name>
    <dbReference type="NCBI Taxonomy" id="587633"/>
    <lineage>
        <taxon>Bacteria</taxon>
        <taxon>Bacillati</taxon>
        <taxon>Bacillota</taxon>
        <taxon>Bacilli</taxon>
        <taxon>Bacillales</taxon>
        <taxon>Bacillaceae</taxon>
        <taxon>Bacillus</taxon>
    </lineage>
</organism>
<evidence type="ECO:0000313" key="2">
    <source>
        <dbReference type="EMBL" id="MDQ0176224.1"/>
    </source>
</evidence>
<protein>
    <recommendedName>
        <fullName evidence="4">Major virion structural protein</fullName>
    </recommendedName>
</protein>
<feature type="region of interest" description="Disordered" evidence="1">
    <location>
        <begin position="605"/>
        <end position="624"/>
    </location>
</feature>
<comment type="caution">
    <text evidence="2">The sequence shown here is derived from an EMBL/GenBank/DDBJ whole genome shotgun (WGS) entry which is preliminary data.</text>
</comment>
<dbReference type="RefSeq" id="WP_307229219.1">
    <property type="nucleotide sequence ID" value="NZ_JAUSTT010000011.1"/>
</dbReference>
<gene>
    <name evidence="2" type="ORF">J2S08_002061</name>
</gene>
<accession>A0ABT9WSX6</accession>
<dbReference type="EMBL" id="JAUSTT010000011">
    <property type="protein sequence ID" value="MDQ0176224.1"/>
    <property type="molecule type" value="Genomic_DNA"/>
</dbReference>